<dbReference type="Pfam" id="PF02806">
    <property type="entry name" value="Alpha-amylase_C"/>
    <property type="match status" value="1"/>
</dbReference>
<dbReference type="Gene3D" id="3.20.20.80">
    <property type="entry name" value="Glycosidases"/>
    <property type="match status" value="1"/>
</dbReference>
<comment type="catalytic activity">
    <reaction evidence="1 10">
        <text>Transfers a segment of a (1-&gt;4)-alpha-D-glucan chain to a primary hydroxy group in a similar glucan chain.</text>
        <dbReference type="EC" id="2.4.1.18"/>
    </reaction>
</comment>
<sequence>MFEFELAQENRNSFKNEIKSSLVKKVKPYCEFTDIDRYFFSEGTHKQLYKKFGAHVVRDESGILGTYFCVYAPHAKHVAVVGDFNHWNGELHGMIGENGIWSLYIPKLQEGHLYKYEITTSWGEKILKADPYAFYAENRPNTASMIYDIEGFEWTDEKWVNKRRQSNIFEQPLNIYELHLGSWRRGEELVETESFHTYAEIADDLIQYVLDHSYTHIELMPLYEHPFDGSWGYQATGYYAASSRYGEPKDLMMFINRCHEAGIGVIMDWVPGHFCRDAHGLYKFDGEAVYEYPFDDAAVSEWGTANFDLAKGEVRSFLISNALFWMKYYHVDGFRVDAVANIIYWGGNKERGENHGAIEFLKRMNTEIFAEDDKVLMIAEDSTSYPLVTAPVSVGGLGFSYKWNMGWMNDTLDYIELDNIYRPYHHNYITFAMAYAYSENFVLPFSHDEVVHGKKSLVDKAPGDYWQKMAQYRLLCTYQMTLPGKKLNFMANEIAQFHEWKDKEQVDWHLLTYPAHDASNRYIKDLNKVYLNDAAFWELDHSFEGFEWIDVNNNEQSMFSYIRRAKDSEDFVVVVLNFKPVSYHNYRLGVPKEGEYVEVLNSDRNYYHGSNQYNGLPLVASEGICHGKPYFIEMTIPPYGAVILKYRAKKMEEVVLEEEELIETMEAEMEV</sequence>
<keyword evidence="5 10" id="KW-0321">Glycogen metabolism</keyword>
<evidence type="ECO:0000256" key="9">
    <source>
        <dbReference type="ARBA" id="ARBA00023277"/>
    </source>
</evidence>
<evidence type="ECO:0000256" key="1">
    <source>
        <dbReference type="ARBA" id="ARBA00000826"/>
    </source>
</evidence>
<dbReference type="PANTHER" id="PTHR43651">
    <property type="entry name" value="1,4-ALPHA-GLUCAN-BRANCHING ENZYME"/>
    <property type="match status" value="1"/>
</dbReference>
<evidence type="ECO:0000256" key="8">
    <source>
        <dbReference type="ARBA" id="ARBA00023056"/>
    </source>
</evidence>
<dbReference type="Gene3D" id="2.60.40.1180">
    <property type="entry name" value="Golgi alpha-mannosidase II"/>
    <property type="match status" value="1"/>
</dbReference>
<feature type="domain" description="Glycosyl hydrolase family 13 catalytic" evidence="11">
    <location>
        <begin position="189"/>
        <end position="516"/>
    </location>
</feature>
<dbReference type="NCBIfam" id="TIGR01515">
    <property type="entry name" value="branching_enzym"/>
    <property type="match status" value="1"/>
</dbReference>
<dbReference type="NCBIfam" id="NF008967">
    <property type="entry name" value="PRK12313.1"/>
    <property type="match status" value="1"/>
</dbReference>
<feature type="active site" description="Nucleophile" evidence="10">
    <location>
        <position position="337"/>
    </location>
</feature>
<keyword evidence="13" id="KW-1185">Reference proteome</keyword>
<keyword evidence="9 10" id="KW-0119">Carbohydrate metabolism</keyword>
<reference evidence="12" key="1">
    <citation type="journal article" date="2024" name="Int. J. Syst. Evol. Microbiol.">
        <title>Turicibacter faecis sp. nov., isolated from faeces of heart failure mouse model.</title>
        <authorList>
            <person name="Imamura Y."/>
            <person name="Motooka D."/>
            <person name="Nakajima Y."/>
            <person name="Ito S."/>
            <person name="Kitakaze M."/>
            <person name="Iida T."/>
            <person name="Nakamura S."/>
        </authorList>
    </citation>
    <scope>NUCLEOTIDE SEQUENCE</scope>
    <source>
        <strain evidence="12">TC023</strain>
    </source>
</reference>
<comment type="subunit">
    <text evidence="10">Monomer.</text>
</comment>
<dbReference type="InterPro" id="IPR006047">
    <property type="entry name" value="GH13_cat_dom"/>
</dbReference>
<feature type="active site" description="Proton donor" evidence="10">
    <location>
        <position position="380"/>
    </location>
</feature>
<dbReference type="CDD" id="cd02855">
    <property type="entry name" value="E_set_GBE_prok_N"/>
    <property type="match status" value="1"/>
</dbReference>
<evidence type="ECO:0000313" key="13">
    <source>
        <dbReference type="Proteomes" id="UP001432099"/>
    </source>
</evidence>
<name>A0ABM8IGP0_9FIRM</name>
<dbReference type="CDD" id="cd11322">
    <property type="entry name" value="AmyAc_Glg_BE"/>
    <property type="match status" value="1"/>
</dbReference>
<dbReference type="InterPro" id="IPR004193">
    <property type="entry name" value="Glyco_hydro_13_N"/>
</dbReference>
<dbReference type="HAMAP" id="MF_00685">
    <property type="entry name" value="GlgB"/>
    <property type="match status" value="1"/>
</dbReference>
<organism evidence="12 13">
    <name type="scientific">Turicibacter faecis</name>
    <dbReference type="NCBI Taxonomy" id="2963365"/>
    <lineage>
        <taxon>Bacteria</taxon>
        <taxon>Bacillati</taxon>
        <taxon>Bacillota</taxon>
        <taxon>Erysipelotrichia</taxon>
        <taxon>Erysipelotrichales</taxon>
        <taxon>Turicibacteraceae</taxon>
        <taxon>Turicibacter</taxon>
    </lineage>
</organism>
<dbReference type="SUPFAM" id="SSF51011">
    <property type="entry name" value="Glycosyl hydrolase domain"/>
    <property type="match status" value="1"/>
</dbReference>
<accession>A0ABM8IGP0</accession>
<evidence type="ECO:0000256" key="2">
    <source>
        <dbReference type="ARBA" id="ARBA00002953"/>
    </source>
</evidence>
<evidence type="ECO:0000256" key="7">
    <source>
        <dbReference type="ARBA" id="ARBA00022679"/>
    </source>
</evidence>
<dbReference type="Pfam" id="PF02922">
    <property type="entry name" value="CBM_48"/>
    <property type="match status" value="1"/>
</dbReference>
<dbReference type="Gene3D" id="2.60.40.10">
    <property type="entry name" value="Immunoglobulins"/>
    <property type="match status" value="1"/>
</dbReference>
<dbReference type="InterPro" id="IPR006048">
    <property type="entry name" value="A-amylase/branching_C"/>
</dbReference>
<dbReference type="InterPro" id="IPR017853">
    <property type="entry name" value="GH"/>
</dbReference>
<comment type="pathway">
    <text evidence="3 10">Glycan biosynthesis; glycogen biosynthesis.</text>
</comment>
<proteinExistence type="inferred from homology"/>
<comment type="function">
    <text evidence="2 10">Catalyzes the formation of the alpha-1,6-glucosidic linkages in glycogen by scission of a 1,4-alpha-linked oligosaccharide from growing alpha-1,4-glucan chains and the subsequent attachment of the oligosaccharide to the alpha-1,6 position.</text>
</comment>
<dbReference type="Proteomes" id="UP001432099">
    <property type="component" value="Chromosome"/>
</dbReference>
<dbReference type="InterPro" id="IPR037439">
    <property type="entry name" value="Branching_enzy"/>
</dbReference>
<dbReference type="Pfam" id="PF00128">
    <property type="entry name" value="Alpha-amylase"/>
    <property type="match status" value="1"/>
</dbReference>
<evidence type="ECO:0000256" key="10">
    <source>
        <dbReference type="HAMAP-Rule" id="MF_00685"/>
    </source>
</evidence>
<dbReference type="EC" id="2.4.1.18" evidence="10"/>
<keyword evidence="8 10" id="KW-0320">Glycogen biosynthesis</keyword>
<keyword evidence="7 10" id="KW-0808">Transferase</keyword>
<dbReference type="NCBIfam" id="NF003811">
    <property type="entry name" value="PRK05402.1"/>
    <property type="match status" value="1"/>
</dbReference>
<dbReference type="InterPro" id="IPR013783">
    <property type="entry name" value="Ig-like_fold"/>
</dbReference>
<evidence type="ECO:0000256" key="4">
    <source>
        <dbReference type="ARBA" id="ARBA00009000"/>
    </source>
</evidence>
<dbReference type="InterPro" id="IPR006407">
    <property type="entry name" value="GlgB"/>
</dbReference>
<keyword evidence="6 10" id="KW-0328">Glycosyltransferase</keyword>
<dbReference type="PIRSF" id="PIRSF000463">
    <property type="entry name" value="GlgB"/>
    <property type="match status" value="1"/>
</dbReference>
<gene>
    <name evidence="10 12" type="primary">glgB</name>
    <name evidence="12" type="ORF">T23_04990</name>
</gene>
<dbReference type="EMBL" id="AP028127">
    <property type="protein sequence ID" value="BEH90397.1"/>
    <property type="molecule type" value="Genomic_DNA"/>
</dbReference>
<comment type="similarity">
    <text evidence="4 10">Belongs to the glycosyl hydrolase 13 family. GlgB subfamily.</text>
</comment>
<evidence type="ECO:0000256" key="6">
    <source>
        <dbReference type="ARBA" id="ARBA00022676"/>
    </source>
</evidence>
<protein>
    <recommendedName>
        <fullName evidence="10">1,4-alpha-glucan branching enzyme GlgB</fullName>
        <ecNumber evidence="10">2.4.1.18</ecNumber>
    </recommendedName>
    <alternativeName>
        <fullName evidence="10">1,4-alpha-D-glucan:1,4-alpha-D-glucan 6-glucosyl-transferase</fullName>
    </alternativeName>
    <alternativeName>
        <fullName evidence="10">Alpha-(1-&gt;4)-glucan branching enzyme</fullName>
    </alternativeName>
    <alternativeName>
        <fullName evidence="10">Glycogen branching enzyme</fullName>
        <shortName evidence="10">BE</shortName>
    </alternativeName>
</protein>
<evidence type="ECO:0000313" key="12">
    <source>
        <dbReference type="EMBL" id="BEH90397.1"/>
    </source>
</evidence>
<evidence type="ECO:0000256" key="5">
    <source>
        <dbReference type="ARBA" id="ARBA00022600"/>
    </source>
</evidence>
<evidence type="ECO:0000259" key="11">
    <source>
        <dbReference type="SMART" id="SM00642"/>
    </source>
</evidence>
<dbReference type="SUPFAM" id="SSF51445">
    <property type="entry name" value="(Trans)glycosidases"/>
    <property type="match status" value="1"/>
</dbReference>
<dbReference type="PANTHER" id="PTHR43651:SF3">
    <property type="entry name" value="1,4-ALPHA-GLUCAN-BRANCHING ENZYME"/>
    <property type="match status" value="1"/>
</dbReference>
<dbReference type="SMART" id="SM00642">
    <property type="entry name" value="Aamy"/>
    <property type="match status" value="1"/>
</dbReference>
<dbReference type="InterPro" id="IPR044143">
    <property type="entry name" value="GlgB_N_E_set_prok"/>
</dbReference>
<dbReference type="InterPro" id="IPR013780">
    <property type="entry name" value="Glyco_hydro_b"/>
</dbReference>
<evidence type="ECO:0000256" key="3">
    <source>
        <dbReference type="ARBA" id="ARBA00004964"/>
    </source>
</evidence>
<dbReference type="RefSeq" id="WP_161831166.1">
    <property type="nucleotide sequence ID" value="NZ_AP028127.1"/>
</dbReference>